<dbReference type="RefSeq" id="WP_197015469.1">
    <property type="nucleotide sequence ID" value="NZ_BAABES010000015.1"/>
</dbReference>
<organism evidence="1 2">
    <name type="scientific">Actinomadura viridis</name>
    <dbReference type="NCBI Taxonomy" id="58110"/>
    <lineage>
        <taxon>Bacteria</taxon>
        <taxon>Bacillati</taxon>
        <taxon>Actinomycetota</taxon>
        <taxon>Actinomycetes</taxon>
        <taxon>Streptosporangiales</taxon>
        <taxon>Thermomonosporaceae</taxon>
        <taxon>Actinomadura</taxon>
    </lineage>
</organism>
<evidence type="ECO:0000313" key="1">
    <source>
        <dbReference type="EMBL" id="MBG6093402.1"/>
    </source>
</evidence>
<protein>
    <submittedName>
        <fullName evidence="1">Uncharacterized protein</fullName>
    </submittedName>
</protein>
<dbReference type="Gene3D" id="1.10.1200.20">
    <property type="entry name" value="Colicin E immunity protein"/>
    <property type="match status" value="1"/>
</dbReference>
<dbReference type="InterPro" id="IPR035900">
    <property type="entry name" value="Colicin_E_sf"/>
</dbReference>
<proteinExistence type="predicted"/>
<name>A0A931DT17_9ACTN</name>
<comment type="caution">
    <text evidence="1">The sequence shown here is derived from an EMBL/GenBank/DDBJ whole genome shotgun (WGS) entry which is preliminary data.</text>
</comment>
<dbReference type="SUPFAM" id="SSF47345">
    <property type="entry name" value="Colicin E immunity proteins"/>
    <property type="match status" value="1"/>
</dbReference>
<sequence length="150" mass="16708">MDLRPELLPPPVAPERLAELAREIERIGDLLYRGEPAAEAVAGFNRATGHDYEASDFAEYHAWRTLEDFAKEAARPAWPRVSGLTRDELAEIVRRLRAADPESDHYLRLLRACVTHPAASDLIFTPPPGLEAASPEEIADRILAHRPIAL</sequence>
<dbReference type="Proteomes" id="UP000614047">
    <property type="component" value="Unassembled WGS sequence"/>
</dbReference>
<evidence type="ECO:0000313" key="2">
    <source>
        <dbReference type="Proteomes" id="UP000614047"/>
    </source>
</evidence>
<keyword evidence="2" id="KW-1185">Reference proteome</keyword>
<gene>
    <name evidence="1" type="ORF">IW256_007515</name>
</gene>
<accession>A0A931DT17</accession>
<dbReference type="EMBL" id="JADOUA010000001">
    <property type="protein sequence ID" value="MBG6093402.1"/>
    <property type="molecule type" value="Genomic_DNA"/>
</dbReference>
<reference evidence="1" key="1">
    <citation type="submission" date="2020-11" db="EMBL/GenBank/DDBJ databases">
        <title>Sequencing the genomes of 1000 actinobacteria strains.</title>
        <authorList>
            <person name="Klenk H.-P."/>
        </authorList>
    </citation>
    <scope>NUCLEOTIDE SEQUENCE</scope>
    <source>
        <strain evidence="1">DSM 43175</strain>
    </source>
</reference>
<dbReference type="AlphaFoldDB" id="A0A931DT17"/>